<gene>
    <name evidence="1" type="ORF">VNI00_012736</name>
</gene>
<name>A0AAW0C3N1_9AGAR</name>
<comment type="caution">
    <text evidence="1">The sequence shown here is derived from an EMBL/GenBank/DDBJ whole genome shotgun (WGS) entry which is preliminary data.</text>
</comment>
<protein>
    <recommendedName>
        <fullName evidence="3">F-box domain-containing protein</fullName>
    </recommendedName>
</protein>
<organism evidence="1 2">
    <name type="scientific">Paramarasmius palmivorus</name>
    <dbReference type="NCBI Taxonomy" id="297713"/>
    <lineage>
        <taxon>Eukaryota</taxon>
        <taxon>Fungi</taxon>
        <taxon>Dikarya</taxon>
        <taxon>Basidiomycota</taxon>
        <taxon>Agaricomycotina</taxon>
        <taxon>Agaricomycetes</taxon>
        <taxon>Agaricomycetidae</taxon>
        <taxon>Agaricales</taxon>
        <taxon>Marasmiineae</taxon>
        <taxon>Marasmiaceae</taxon>
        <taxon>Paramarasmius</taxon>
    </lineage>
</organism>
<evidence type="ECO:0008006" key="3">
    <source>
        <dbReference type="Google" id="ProtNLM"/>
    </source>
</evidence>
<evidence type="ECO:0000313" key="1">
    <source>
        <dbReference type="EMBL" id="KAK7033514.1"/>
    </source>
</evidence>
<dbReference type="AlphaFoldDB" id="A0AAW0C3N1"/>
<reference evidence="1 2" key="1">
    <citation type="submission" date="2024-01" db="EMBL/GenBank/DDBJ databases">
        <title>A draft genome for a cacao thread blight-causing isolate of Paramarasmius palmivorus.</title>
        <authorList>
            <person name="Baruah I.K."/>
            <person name="Bukari Y."/>
            <person name="Amoako-Attah I."/>
            <person name="Meinhardt L.W."/>
            <person name="Bailey B.A."/>
            <person name="Cohen S.P."/>
        </authorList>
    </citation>
    <scope>NUCLEOTIDE SEQUENCE [LARGE SCALE GENOMIC DNA]</scope>
    <source>
        <strain evidence="1 2">GH-12</strain>
    </source>
</reference>
<evidence type="ECO:0000313" key="2">
    <source>
        <dbReference type="Proteomes" id="UP001383192"/>
    </source>
</evidence>
<dbReference type="PROSITE" id="PS50007">
    <property type="entry name" value="PIPLC_X_DOMAIN"/>
    <property type="match status" value="1"/>
</dbReference>
<accession>A0AAW0C3N1</accession>
<proteinExistence type="predicted"/>
<keyword evidence="2" id="KW-1185">Reference proteome</keyword>
<dbReference type="Proteomes" id="UP001383192">
    <property type="component" value="Unassembled WGS sequence"/>
</dbReference>
<sequence>MNSDRMLTRTAHSNGYHAYIERIANQPIPAHALRSDYVLTEAEAAQTHEMIKDEKELLKEYDEKISWYQDAVNKLKEGRKAAEERLSNRQAMVSGLRRIPIEVWDEIFTLACPTIIHGECDSRNYYPFHIPHEGPIQATAHTLSLTCVGWRKIVTSRPRLWSTISFDICHQCHQRDIRPLVQIYLKYSATTSLNISIWDARKHLSFISIRAYCEGLDRKTVDAYRMILHNLPRCAKLELQVSSEALTTYVTGISHISFLNCTPFRIMSMMTRNQDLSGSGGPFAAQPTSAV</sequence>
<dbReference type="EMBL" id="JAYKXP010000061">
    <property type="protein sequence ID" value="KAK7033514.1"/>
    <property type="molecule type" value="Genomic_DNA"/>
</dbReference>